<protein>
    <recommendedName>
        <fullName evidence="4">SxtJ</fullName>
    </recommendedName>
</protein>
<evidence type="ECO:0008006" key="4">
    <source>
        <dbReference type="Google" id="ProtNLM"/>
    </source>
</evidence>
<gene>
    <name evidence="2" type="ORF">QTN47_11815</name>
</gene>
<feature type="transmembrane region" description="Helical" evidence="1">
    <location>
        <begin position="16"/>
        <end position="33"/>
    </location>
</feature>
<comment type="caution">
    <text evidence="2">The sequence shown here is derived from an EMBL/GenBank/DDBJ whole genome shotgun (WGS) entry which is preliminary data.</text>
</comment>
<dbReference type="EMBL" id="JAULBC010000003">
    <property type="protein sequence ID" value="MEX6688188.1"/>
    <property type="molecule type" value="Genomic_DNA"/>
</dbReference>
<organism evidence="2 3">
    <name type="scientific">Danxiaibacter flavus</name>
    <dbReference type="NCBI Taxonomy" id="3049108"/>
    <lineage>
        <taxon>Bacteria</taxon>
        <taxon>Pseudomonadati</taxon>
        <taxon>Bacteroidota</taxon>
        <taxon>Chitinophagia</taxon>
        <taxon>Chitinophagales</taxon>
        <taxon>Chitinophagaceae</taxon>
        <taxon>Danxiaibacter</taxon>
    </lineage>
</organism>
<evidence type="ECO:0000313" key="3">
    <source>
        <dbReference type="Proteomes" id="UP001560573"/>
    </source>
</evidence>
<keyword evidence="1" id="KW-0472">Membrane</keyword>
<dbReference type="RefSeq" id="WP_369329596.1">
    <property type="nucleotide sequence ID" value="NZ_JAULBC010000003.1"/>
</dbReference>
<dbReference type="Proteomes" id="UP001560573">
    <property type="component" value="Unassembled WGS sequence"/>
</dbReference>
<sequence>MKSIKKIFEPVTKKQCIEFGVVAILVMAMLALFNKQNGYVIVIMLLCLVSLIVPLAFYPFTVIWFGLAKILSSISSQVILTIIYFLVVTPVGLIRKLRGADGMKIKAFKKSGDSVMLTRDHAYSAKDFEHTF</sequence>
<proteinExistence type="predicted"/>
<keyword evidence="1" id="KW-1133">Transmembrane helix</keyword>
<name>A0ABV3ZI47_9BACT</name>
<keyword evidence="3" id="KW-1185">Reference proteome</keyword>
<feature type="transmembrane region" description="Helical" evidence="1">
    <location>
        <begin position="39"/>
        <end position="67"/>
    </location>
</feature>
<evidence type="ECO:0000256" key="1">
    <source>
        <dbReference type="SAM" id="Phobius"/>
    </source>
</evidence>
<keyword evidence="1" id="KW-0812">Transmembrane</keyword>
<reference evidence="2 3" key="1">
    <citation type="submission" date="2023-07" db="EMBL/GenBank/DDBJ databases">
        <authorList>
            <person name="Lian W.-H."/>
        </authorList>
    </citation>
    <scope>NUCLEOTIDE SEQUENCE [LARGE SCALE GENOMIC DNA]</scope>
    <source>
        <strain evidence="2 3">SYSU DXS3180</strain>
    </source>
</reference>
<feature type="transmembrane region" description="Helical" evidence="1">
    <location>
        <begin position="74"/>
        <end position="94"/>
    </location>
</feature>
<accession>A0ABV3ZI47</accession>
<evidence type="ECO:0000313" key="2">
    <source>
        <dbReference type="EMBL" id="MEX6688188.1"/>
    </source>
</evidence>